<dbReference type="Proteomes" id="UP001247620">
    <property type="component" value="Unassembled WGS sequence"/>
</dbReference>
<protein>
    <submittedName>
        <fullName evidence="10">Phage shock protein PspC (Stress-responsive transcriptional regulator)</fullName>
    </submittedName>
</protein>
<keyword evidence="5 7" id="KW-0472">Membrane</keyword>
<organism evidence="10 11">
    <name type="scientific">Mucilaginibacter pocheonensis</name>
    <dbReference type="NCBI Taxonomy" id="398050"/>
    <lineage>
        <taxon>Bacteria</taxon>
        <taxon>Pseudomonadati</taxon>
        <taxon>Bacteroidota</taxon>
        <taxon>Sphingobacteriia</taxon>
        <taxon>Sphingobacteriales</taxon>
        <taxon>Sphingobacteriaceae</taxon>
        <taxon>Mucilaginibacter</taxon>
    </lineage>
</organism>
<gene>
    <name evidence="10" type="ORF">J2W55_000141</name>
</gene>
<dbReference type="InterPro" id="IPR043726">
    <property type="entry name" value="LiaI-LiaF-like_TM1"/>
</dbReference>
<comment type="subcellular location">
    <subcellularLocation>
        <location evidence="1">Cell membrane</location>
        <topology evidence="1">Single-pass membrane protein</topology>
    </subcellularLocation>
</comment>
<dbReference type="PANTHER" id="PTHR33885:SF3">
    <property type="entry name" value="PHAGE SHOCK PROTEIN C"/>
    <property type="match status" value="1"/>
</dbReference>
<keyword evidence="4 7" id="KW-1133">Transmembrane helix</keyword>
<dbReference type="Pfam" id="PF18917">
    <property type="entry name" value="LiaI-LiaF-like_TM1"/>
    <property type="match status" value="1"/>
</dbReference>
<sequence length="200" mass="22505">MEKKLYRDEHRKVIGGVCAGLADYFDIDIAIVRALFLLTFIFMGTGLMVYIVLWIVLPKKGYGFFNPDVDYRVPPQEPYASSGKMPPQPGNPFVGQSKKGASTAGLIIGVILIFIGASFLLHELNMFRFWHMGRLWPVILVIAGFAMMASGNKTKPWEKKEWPNTEDANKEESKDDTLNKDDSFTGEKEDDNLKNNPPTV</sequence>
<dbReference type="InterPro" id="IPR052027">
    <property type="entry name" value="PspC"/>
</dbReference>
<evidence type="ECO:0000256" key="5">
    <source>
        <dbReference type="ARBA" id="ARBA00023136"/>
    </source>
</evidence>
<dbReference type="Pfam" id="PF04024">
    <property type="entry name" value="PspC"/>
    <property type="match status" value="1"/>
</dbReference>
<evidence type="ECO:0000313" key="11">
    <source>
        <dbReference type="Proteomes" id="UP001247620"/>
    </source>
</evidence>
<keyword evidence="2" id="KW-1003">Cell membrane</keyword>
<accession>A0ABU1T4N3</accession>
<evidence type="ECO:0000256" key="1">
    <source>
        <dbReference type="ARBA" id="ARBA00004162"/>
    </source>
</evidence>
<evidence type="ECO:0000256" key="4">
    <source>
        <dbReference type="ARBA" id="ARBA00022989"/>
    </source>
</evidence>
<evidence type="ECO:0000256" key="2">
    <source>
        <dbReference type="ARBA" id="ARBA00022475"/>
    </source>
</evidence>
<feature type="region of interest" description="Disordered" evidence="6">
    <location>
        <begin position="155"/>
        <end position="200"/>
    </location>
</feature>
<evidence type="ECO:0000256" key="7">
    <source>
        <dbReference type="SAM" id="Phobius"/>
    </source>
</evidence>
<evidence type="ECO:0000256" key="6">
    <source>
        <dbReference type="SAM" id="MobiDB-lite"/>
    </source>
</evidence>
<evidence type="ECO:0000256" key="3">
    <source>
        <dbReference type="ARBA" id="ARBA00022692"/>
    </source>
</evidence>
<feature type="domain" description="LiaI-LiaF-like transmembrane region" evidence="9">
    <location>
        <begin position="106"/>
        <end position="147"/>
    </location>
</feature>
<evidence type="ECO:0000259" key="8">
    <source>
        <dbReference type="Pfam" id="PF04024"/>
    </source>
</evidence>
<feature type="transmembrane region" description="Helical" evidence="7">
    <location>
        <begin position="133"/>
        <end position="151"/>
    </location>
</feature>
<dbReference type="PANTHER" id="PTHR33885">
    <property type="entry name" value="PHAGE SHOCK PROTEIN C"/>
    <property type="match status" value="1"/>
</dbReference>
<feature type="compositionally biased region" description="Basic and acidic residues" evidence="6">
    <location>
        <begin position="155"/>
        <end position="193"/>
    </location>
</feature>
<evidence type="ECO:0000259" key="9">
    <source>
        <dbReference type="Pfam" id="PF18917"/>
    </source>
</evidence>
<reference evidence="10 11" key="1">
    <citation type="submission" date="2023-07" db="EMBL/GenBank/DDBJ databases">
        <title>Sorghum-associated microbial communities from plants grown in Nebraska, USA.</title>
        <authorList>
            <person name="Schachtman D."/>
        </authorList>
    </citation>
    <scope>NUCLEOTIDE SEQUENCE [LARGE SCALE GENOMIC DNA]</scope>
    <source>
        <strain evidence="10 11">3262</strain>
    </source>
</reference>
<dbReference type="InterPro" id="IPR007168">
    <property type="entry name" value="Phageshock_PspC_N"/>
</dbReference>
<proteinExistence type="predicted"/>
<feature type="transmembrane region" description="Helical" evidence="7">
    <location>
        <begin position="34"/>
        <end position="57"/>
    </location>
</feature>
<feature type="transmembrane region" description="Helical" evidence="7">
    <location>
        <begin position="101"/>
        <end position="121"/>
    </location>
</feature>
<dbReference type="RefSeq" id="WP_310090790.1">
    <property type="nucleotide sequence ID" value="NZ_JAVDUU010000001.1"/>
</dbReference>
<feature type="domain" description="Phage shock protein PspC N-terminal" evidence="8">
    <location>
        <begin position="3"/>
        <end position="60"/>
    </location>
</feature>
<name>A0ABU1T4N3_9SPHI</name>
<evidence type="ECO:0000313" key="10">
    <source>
        <dbReference type="EMBL" id="MDR6940313.1"/>
    </source>
</evidence>
<comment type="caution">
    <text evidence="10">The sequence shown here is derived from an EMBL/GenBank/DDBJ whole genome shotgun (WGS) entry which is preliminary data.</text>
</comment>
<keyword evidence="11" id="KW-1185">Reference proteome</keyword>
<keyword evidence="3 7" id="KW-0812">Transmembrane</keyword>
<dbReference type="EMBL" id="JAVDUU010000001">
    <property type="protein sequence ID" value="MDR6940313.1"/>
    <property type="molecule type" value="Genomic_DNA"/>
</dbReference>